<evidence type="ECO:0000256" key="1">
    <source>
        <dbReference type="SAM" id="MobiDB-lite"/>
    </source>
</evidence>
<dbReference type="EMBL" id="JAWDGP010006847">
    <property type="protein sequence ID" value="KAK3734495.1"/>
    <property type="molecule type" value="Genomic_DNA"/>
</dbReference>
<organism evidence="2 3">
    <name type="scientific">Elysia crispata</name>
    <name type="common">lettuce slug</name>
    <dbReference type="NCBI Taxonomy" id="231223"/>
    <lineage>
        <taxon>Eukaryota</taxon>
        <taxon>Metazoa</taxon>
        <taxon>Spiralia</taxon>
        <taxon>Lophotrochozoa</taxon>
        <taxon>Mollusca</taxon>
        <taxon>Gastropoda</taxon>
        <taxon>Heterobranchia</taxon>
        <taxon>Euthyneura</taxon>
        <taxon>Panpulmonata</taxon>
        <taxon>Sacoglossa</taxon>
        <taxon>Placobranchoidea</taxon>
        <taxon>Plakobranchidae</taxon>
        <taxon>Elysia</taxon>
    </lineage>
</organism>
<dbReference type="AlphaFoldDB" id="A0AAE0Y6E5"/>
<reference evidence="2" key="1">
    <citation type="journal article" date="2023" name="G3 (Bethesda)">
        <title>A reference genome for the long-term kleptoplast-retaining sea slug Elysia crispata morphotype clarki.</title>
        <authorList>
            <person name="Eastman K.E."/>
            <person name="Pendleton A.L."/>
            <person name="Shaikh M.A."/>
            <person name="Suttiyut T."/>
            <person name="Ogas R."/>
            <person name="Tomko P."/>
            <person name="Gavelis G."/>
            <person name="Widhalm J.R."/>
            <person name="Wisecaver J.H."/>
        </authorList>
    </citation>
    <scope>NUCLEOTIDE SEQUENCE</scope>
    <source>
        <strain evidence="2">ECLA1</strain>
    </source>
</reference>
<protein>
    <submittedName>
        <fullName evidence="2">Uncharacterized protein</fullName>
    </submittedName>
</protein>
<comment type="caution">
    <text evidence="2">The sequence shown here is derived from an EMBL/GenBank/DDBJ whole genome shotgun (WGS) entry which is preliminary data.</text>
</comment>
<feature type="region of interest" description="Disordered" evidence="1">
    <location>
        <begin position="109"/>
        <end position="130"/>
    </location>
</feature>
<proteinExistence type="predicted"/>
<sequence>MPIKPNKYGLKIFWICEASTSYPLKGIPYLDKGTTFIRLIEQFEDTGMKVTCDNFLTDPNVAKELVFEVKRRAAAAKTMNLPYRLNLEAVLEGLSASCDHVRVSSKRQALSTAGKQTPSKGSTPSKSPASLILLPGLRGPGGIFGVNNFHSK</sequence>
<dbReference type="Proteomes" id="UP001283361">
    <property type="component" value="Unassembled WGS sequence"/>
</dbReference>
<gene>
    <name evidence="2" type="ORF">RRG08_029690</name>
</gene>
<evidence type="ECO:0000313" key="3">
    <source>
        <dbReference type="Proteomes" id="UP001283361"/>
    </source>
</evidence>
<accession>A0AAE0Y6E5</accession>
<keyword evidence="3" id="KW-1185">Reference proteome</keyword>
<evidence type="ECO:0000313" key="2">
    <source>
        <dbReference type="EMBL" id="KAK3734495.1"/>
    </source>
</evidence>
<name>A0AAE0Y6E5_9GAST</name>
<feature type="compositionally biased region" description="Low complexity" evidence="1">
    <location>
        <begin position="115"/>
        <end position="130"/>
    </location>
</feature>